<proteinExistence type="inferred from homology"/>
<dbReference type="GO" id="GO:0009927">
    <property type="term" value="F:histidine phosphotransfer kinase activity"/>
    <property type="evidence" value="ECO:0007669"/>
    <property type="project" value="InterPro"/>
</dbReference>
<dbReference type="NCBIfam" id="NF007907">
    <property type="entry name" value="PRK10618.1"/>
    <property type="match status" value="1"/>
</dbReference>
<evidence type="ECO:0000256" key="6">
    <source>
        <dbReference type="ARBA" id="ARBA00022777"/>
    </source>
</evidence>
<dbReference type="SMART" id="SM00387">
    <property type="entry name" value="HATPase_c"/>
    <property type="match status" value="1"/>
</dbReference>
<dbReference type="PROSITE" id="PS50894">
    <property type="entry name" value="HPT"/>
    <property type="match status" value="1"/>
</dbReference>
<evidence type="ECO:0000256" key="4">
    <source>
        <dbReference type="ARBA" id="ARBA00022679"/>
    </source>
</evidence>
<evidence type="ECO:0000259" key="13">
    <source>
        <dbReference type="PROSITE" id="PS50109"/>
    </source>
</evidence>
<comment type="subunit">
    <text evidence="11">Interacts with RcsC and RcsB.</text>
</comment>
<feature type="domain" description="Histidine kinase" evidence="13">
    <location>
        <begin position="468"/>
        <end position="678"/>
    </location>
</feature>
<keyword evidence="11" id="KW-1003">Cell membrane</keyword>
<dbReference type="SUPFAM" id="SSF47226">
    <property type="entry name" value="Histidine-containing phosphotransfer domain, HPT domain"/>
    <property type="match status" value="1"/>
</dbReference>
<dbReference type="InterPro" id="IPR036890">
    <property type="entry name" value="HATPase_C_sf"/>
</dbReference>
<keyword evidence="11" id="KW-0547">Nucleotide-binding</keyword>
<comment type="similarity">
    <text evidence="11">Belongs to the RcsD family.</text>
</comment>
<gene>
    <name evidence="11 15" type="primary">rcsD</name>
    <name evidence="15" type="ORF">GB444_19700</name>
</gene>
<evidence type="ECO:0000256" key="2">
    <source>
        <dbReference type="ARBA" id="ARBA00004127"/>
    </source>
</evidence>
<reference evidence="15" key="2">
    <citation type="submission" date="2019-10" db="EMBL/GenBank/DDBJ databases">
        <authorList>
            <consortium name="NCBI Pathogen Detection Project"/>
        </authorList>
    </citation>
    <scope>NUCLEOTIDE SEQUENCE</scope>
    <source>
        <strain evidence="15">Salmonella enterica</strain>
    </source>
</reference>
<comment type="catalytic activity">
    <reaction evidence="1">
        <text>ATP + protein L-histidine = ADP + protein N-phospho-L-histidine.</text>
        <dbReference type="EC" id="2.7.13.3"/>
    </reaction>
</comment>
<dbReference type="Gene3D" id="3.40.50.11620">
    <property type="entry name" value="Phosphotransferase RcsD, RcsD-ABL domain"/>
    <property type="match status" value="1"/>
</dbReference>
<dbReference type="InterPro" id="IPR005467">
    <property type="entry name" value="His_kinase_dom"/>
</dbReference>
<keyword evidence="8 11" id="KW-1133">Transmembrane helix</keyword>
<evidence type="ECO:0000256" key="10">
    <source>
        <dbReference type="ARBA" id="ARBA00023136"/>
    </source>
</evidence>
<feature type="domain" description="HPt" evidence="14">
    <location>
        <begin position="803"/>
        <end position="890"/>
    </location>
</feature>
<keyword evidence="6 11" id="KW-0418">Kinase</keyword>
<dbReference type="PROSITE" id="PS50109">
    <property type="entry name" value="HIS_KIN"/>
    <property type="match status" value="1"/>
</dbReference>
<dbReference type="EMBL" id="DAAFZX010000007">
    <property type="protein sequence ID" value="HAB2195629.1"/>
    <property type="molecule type" value="Genomic_DNA"/>
</dbReference>
<dbReference type="InterPro" id="IPR008207">
    <property type="entry name" value="Sig_transdc_His_kin_Hpt_dom"/>
</dbReference>
<dbReference type="HAMAP" id="MF_00980">
    <property type="entry name" value="RcsD"/>
    <property type="match status" value="1"/>
</dbReference>
<dbReference type="InterPro" id="IPR003594">
    <property type="entry name" value="HATPase_dom"/>
</dbReference>
<dbReference type="GO" id="GO:0000155">
    <property type="term" value="F:phosphorelay sensor kinase activity"/>
    <property type="evidence" value="ECO:0007669"/>
    <property type="project" value="TreeGrafter"/>
</dbReference>
<evidence type="ECO:0000256" key="9">
    <source>
        <dbReference type="ARBA" id="ARBA00023012"/>
    </source>
</evidence>
<protein>
    <recommendedName>
        <fullName evidence="11">Phosphotransferase RcsD</fullName>
        <ecNumber evidence="11">2.7.2.-</ecNumber>
    </recommendedName>
    <alternativeName>
        <fullName evidence="11">Phosphotransfer intermediate RcsD</fullName>
    </alternativeName>
</protein>
<evidence type="ECO:0000256" key="8">
    <source>
        <dbReference type="ARBA" id="ARBA00022989"/>
    </source>
</evidence>
<keyword evidence="7 11" id="KW-0067">ATP-binding</keyword>
<dbReference type="Pfam" id="PF02518">
    <property type="entry name" value="HATPase_c"/>
    <property type="match status" value="1"/>
</dbReference>
<keyword evidence="4 11" id="KW-0808">Transferase</keyword>
<accession>A0A6X8SF18</accession>
<dbReference type="InterPro" id="IPR032306">
    <property type="entry name" value="RcsD_ABL"/>
</dbReference>
<dbReference type="FunFam" id="1.20.120.160:FF:000004">
    <property type="entry name" value="Phosphotransferase RcsD"/>
    <property type="match status" value="1"/>
</dbReference>
<comment type="PTM">
    <text evidence="11">Phosphorylated by RcsC.</text>
</comment>
<dbReference type="FunFam" id="3.40.50.11620:FF:000001">
    <property type="entry name" value="Phosphotransferase RcsD"/>
    <property type="match status" value="1"/>
</dbReference>
<dbReference type="FunFam" id="3.30.565.10:FF:000047">
    <property type="entry name" value="Phosphotransferase RcsD"/>
    <property type="match status" value="1"/>
</dbReference>
<dbReference type="Pfam" id="PF16359">
    <property type="entry name" value="RcsD_ABL"/>
    <property type="match status" value="1"/>
</dbReference>
<feature type="transmembrane region" description="Helical" evidence="11">
    <location>
        <begin position="309"/>
        <end position="330"/>
    </location>
</feature>
<dbReference type="PANTHER" id="PTHR43047:SF72">
    <property type="entry name" value="OSMOSENSING HISTIDINE PROTEIN KINASE SLN1"/>
    <property type="match status" value="1"/>
</dbReference>
<dbReference type="GO" id="GO:0016774">
    <property type="term" value="F:phosphotransferase activity, carboxyl group as acceptor"/>
    <property type="evidence" value="ECO:0007669"/>
    <property type="project" value="UniProtKB-UniRule"/>
</dbReference>
<dbReference type="Pfam" id="PF01627">
    <property type="entry name" value="Hpt"/>
    <property type="match status" value="1"/>
</dbReference>
<evidence type="ECO:0000256" key="12">
    <source>
        <dbReference type="PROSITE-ProRule" id="PRU00110"/>
    </source>
</evidence>
<dbReference type="PANTHER" id="PTHR43047">
    <property type="entry name" value="TWO-COMPONENT HISTIDINE PROTEIN KINASE"/>
    <property type="match status" value="1"/>
</dbReference>
<sequence>MSQSDTTVSTRFSLLPGSITRFFLLLIIVLLVTMGVMVQSAVNAWLKDKSYQIVDITHAIHKRVDTWRYVTWQIYDNIAATTTPSTGEGLQETRLKQDVYYLEKPRRKTEALIFGSHDSATLEMTQRMSTYLDTLWGAENVPWSMYYLNGQDNSLILISTLPLKDLSSGFKESTIGNIVDSRRAEMLQQANALDERESFSSLRKLAWQNGHYFTLRTTFNQPGHLATVVAFDLPINDLIPPGMPLDSFRIEPDATQATGRSSEKEAPDSVTISFNGSKIEISSALNSTGMRLIWQVPFGTLLLDTLQNILLPLLLNIGLLALALFGYATFRHQPGRSTESTSGNAANNELRVLRAINEEIVSLLPLGLLVYDQEGNRTVISNKIADHLLPHLNLQNITSMAEQHQGVIQATINNELYEIRLFRSQIAPRTQIFIIRDQDREVLVNKKLKQAQRLYEKNQQGRAAFMQNISNTLKEPVRQLAVNAAAVTTPESLKLADQADVLVRMIDEIQLANMLENDAWKSEATLFSLQDLIDEVVPEVLPAIKRKGLQLLINNHLSGNDERWGDRDALRRILLLLIQYAVTTTAMGKITLEVEQDESIAERLTFRILDTGEGVTLNEIDNLHFPYMNETQGDRYGKANPLTFWLCNQLARKLGGHLNIKARETLGTRYTVHVKMLPHDQHTQVEERLLDDVSVMVDVTSNEVRAIVLRQLENWGATCITPDERQISQEYDLFLTDNPSNLTASGLLLSDDESGVRKIGPGQLRVNFNMSNAMQEAVLQLIEEQLAQEEIPASPLGGDENAELHASGYYALFFVDTVPDDVKRLYTEAATSDFAALAQTAHRLKGVFAMLNLVPGKQLCETLEHLIREKDAPGIEKYISDIDAYVKSLL</sequence>
<dbReference type="GO" id="GO:0005524">
    <property type="term" value="F:ATP binding"/>
    <property type="evidence" value="ECO:0007669"/>
    <property type="project" value="UniProtKB-UniRule"/>
</dbReference>
<feature type="transmembrane region" description="Helical" evidence="11">
    <location>
        <begin position="22"/>
        <end position="46"/>
    </location>
</feature>
<dbReference type="EC" id="2.7.2.-" evidence="11"/>
<dbReference type="InterPro" id="IPR030861">
    <property type="entry name" value="Ptransferase_RcsD"/>
</dbReference>
<evidence type="ECO:0000256" key="3">
    <source>
        <dbReference type="ARBA" id="ARBA00022553"/>
    </source>
</evidence>
<dbReference type="AlphaFoldDB" id="A0A6X8SF18"/>
<dbReference type="InterPro" id="IPR038616">
    <property type="entry name" value="RcsD_ABL_sf"/>
</dbReference>
<organism evidence="15">
    <name type="scientific">Salmonella enteritidis</name>
    <dbReference type="NCBI Taxonomy" id="149539"/>
    <lineage>
        <taxon>Bacteria</taxon>
        <taxon>Pseudomonadati</taxon>
        <taxon>Pseudomonadota</taxon>
        <taxon>Gammaproteobacteria</taxon>
        <taxon>Enterobacterales</taxon>
        <taxon>Enterobacteriaceae</taxon>
        <taxon>Salmonella</taxon>
    </lineage>
</organism>
<evidence type="ECO:0000313" key="15">
    <source>
        <dbReference type="EMBL" id="HAB2195629.1"/>
    </source>
</evidence>
<reference evidence="15" key="1">
    <citation type="journal article" date="2018" name="Genome Biol.">
        <title>SKESA: strategic k-mer extension for scrupulous assemblies.</title>
        <authorList>
            <person name="Souvorov A."/>
            <person name="Agarwala R."/>
            <person name="Lipman D.J."/>
        </authorList>
    </citation>
    <scope>NUCLEOTIDE SEQUENCE</scope>
    <source>
        <strain evidence="15">Salmonella enterica</strain>
    </source>
</reference>
<dbReference type="CDD" id="cd00088">
    <property type="entry name" value="HPT"/>
    <property type="match status" value="1"/>
</dbReference>
<keyword evidence="10 11" id="KW-0472">Membrane</keyword>
<keyword evidence="5 11" id="KW-0812">Transmembrane</keyword>
<dbReference type="Gene3D" id="1.20.120.160">
    <property type="entry name" value="HPT domain"/>
    <property type="match status" value="1"/>
</dbReference>
<dbReference type="GO" id="GO:0005886">
    <property type="term" value="C:plasma membrane"/>
    <property type="evidence" value="ECO:0007669"/>
    <property type="project" value="UniProtKB-SubCell"/>
</dbReference>
<evidence type="ECO:0000256" key="7">
    <source>
        <dbReference type="ARBA" id="ARBA00022840"/>
    </source>
</evidence>
<comment type="caution">
    <text evidence="15">The sequence shown here is derived from an EMBL/GenBank/DDBJ whole genome shotgun (WGS) entry which is preliminary data.</text>
</comment>
<evidence type="ECO:0000256" key="1">
    <source>
        <dbReference type="ARBA" id="ARBA00000085"/>
    </source>
</evidence>
<keyword evidence="9 11" id="KW-0902">Two-component regulatory system</keyword>
<keyword evidence="3 11" id="KW-0597">Phosphoprotein</keyword>
<evidence type="ECO:0000256" key="11">
    <source>
        <dbReference type="HAMAP-Rule" id="MF_00980"/>
    </source>
</evidence>
<evidence type="ECO:0000259" key="14">
    <source>
        <dbReference type="PROSITE" id="PS50894"/>
    </source>
</evidence>
<dbReference type="InterPro" id="IPR036641">
    <property type="entry name" value="HPT_dom_sf"/>
</dbReference>
<dbReference type="Gene3D" id="3.30.565.10">
    <property type="entry name" value="Histidine kinase-like ATPase, C-terminal domain"/>
    <property type="match status" value="1"/>
</dbReference>
<evidence type="ECO:0000256" key="5">
    <source>
        <dbReference type="ARBA" id="ARBA00022692"/>
    </source>
</evidence>
<feature type="modified residue" description="Phosphohistidine" evidence="11 12">
    <location>
        <position position="842"/>
    </location>
</feature>
<name>A0A6X8SF18_SALEN</name>
<comment type="function">
    <text evidence="11">Component of the Rcs signaling system, which controls transcription of numerous genes. RcsD is a phosphotransfer intermediate between the sensor kinase RcsC and the response regulator RcsB. It acquires a phosphoryl group from RcsC and transfers it to RcsB.</text>
</comment>
<comment type="subcellular location">
    <subcellularLocation>
        <location evidence="11">Cell inner membrane</location>
        <topology evidence="11">Multi-pass membrane protein</topology>
    </subcellularLocation>
    <subcellularLocation>
        <location evidence="2">Endomembrane system</location>
        <topology evidence="2">Multi-pass membrane protein</topology>
    </subcellularLocation>
</comment>
<dbReference type="SUPFAM" id="SSF55874">
    <property type="entry name" value="ATPase domain of HSP90 chaperone/DNA topoisomerase II/histidine kinase"/>
    <property type="match status" value="1"/>
</dbReference>
<keyword evidence="11" id="KW-0997">Cell inner membrane</keyword>